<dbReference type="InterPro" id="IPR006076">
    <property type="entry name" value="FAD-dep_OxRdtase"/>
</dbReference>
<dbReference type="GO" id="GO:0016491">
    <property type="term" value="F:oxidoreductase activity"/>
    <property type="evidence" value="ECO:0007669"/>
    <property type="project" value="UniProtKB-KW"/>
</dbReference>
<accession>M1X2U9</accession>
<dbReference type="PANTHER" id="PTHR13847">
    <property type="entry name" value="SARCOSINE DEHYDROGENASE-RELATED"/>
    <property type="match status" value="1"/>
</dbReference>
<evidence type="ECO:0000313" key="4">
    <source>
        <dbReference type="Proteomes" id="UP000053051"/>
    </source>
</evidence>
<evidence type="ECO:0000259" key="2">
    <source>
        <dbReference type="Pfam" id="PF01266"/>
    </source>
</evidence>
<dbReference type="Gene3D" id="3.30.9.10">
    <property type="entry name" value="D-Amino Acid Oxidase, subunit A, domain 2"/>
    <property type="match status" value="1"/>
</dbReference>
<evidence type="ECO:0000313" key="3">
    <source>
        <dbReference type="EMBL" id="CCH67455.1"/>
    </source>
</evidence>
<keyword evidence="4" id="KW-1185">Reference proteome</keyword>
<dbReference type="SUPFAM" id="SSF51905">
    <property type="entry name" value="FAD/NAD(P)-binding domain"/>
    <property type="match status" value="1"/>
</dbReference>
<dbReference type="GO" id="GO:0005737">
    <property type="term" value="C:cytoplasm"/>
    <property type="evidence" value="ECO:0007669"/>
    <property type="project" value="TreeGrafter"/>
</dbReference>
<dbReference type="SUPFAM" id="SSF54373">
    <property type="entry name" value="FAD-linked reductases, C-terminal domain"/>
    <property type="match status" value="1"/>
</dbReference>
<dbReference type="Proteomes" id="UP000053051">
    <property type="component" value="Unassembled WGS sequence"/>
</dbReference>
<feature type="domain" description="FAD dependent oxidoreductase" evidence="2">
    <location>
        <begin position="2"/>
        <end position="361"/>
    </location>
</feature>
<gene>
    <name evidence="3" type="ORF">RINTHH_13000</name>
</gene>
<dbReference type="InterPro" id="IPR036188">
    <property type="entry name" value="FAD/NAD-bd_sf"/>
</dbReference>
<reference evidence="4" key="2">
    <citation type="submission" date="2016-01" db="EMBL/GenBank/DDBJ databases">
        <title>Diatom-associated endosymboitic cyanobacterium lacks core nitrogen metabolism enzymes.</title>
        <authorList>
            <person name="Hilton J.A."/>
            <person name="Foster R.A."/>
            <person name="Tripp H.J."/>
            <person name="Carter B.J."/>
            <person name="Zehr J.P."/>
            <person name="Villareal T.A."/>
        </authorList>
    </citation>
    <scope>NUCLEOTIDE SEQUENCE [LARGE SCALE GENOMIC DNA]</scope>
    <source>
        <strain evidence="4">HH01</strain>
    </source>
</reference>
<dbReference type="Gene3D" id="3.50.50.60">
    <property type="entry name" value="FAD/NAD(P)-binding domain"/>
    <property type="match status" value="1"/>
</dbReference>
<dbReference type="AlphaFoldDB" id="M1X2U9"/>
<keyword evidence="1 3" id="KW-0560">Oxidoreductase</keyword>
<organism evidence="3 4">
    <name type="scientific">Richelia intracellularis HH01</name>
    <dbReference type="NCBI Taxonomy" id="1165094"/>
    <lineage>
        <taxon>Bacteria</taxon>
        <taxon>Bacillati</taxon>
        <taxon>Cyanobacteriota</taxon>
        <taxon>Cyanophyceae</taxon>
        <taxon>Nostocales</taxon>
        <taxon>Nostocaceae</taxon>
        <taxon>Richelia</taxon>
    </lineage>
</organism>
<evidence type="ECO:0000256" key="1">
    <source>
        <dbReference type="ARBA" id="ARBA00023002"/>
    </source>
</evidence>
<dbReference type="Pfam" id="PF01266">
    <property type="entry name" value="DAO"/>
    <property type="match status" value="1"/>
</dbReference>
<comment type="caution">
    <text evidence="3">The sequence shown here is derived from an EMBL/GenBank/DDBJ whole genome shotgun (WGS) entry which is preliminary data.</text>
</comment>
<dbReference type="OrthoDB" id="9805935at2"/>
<reference evidence="3 4" key="1">
    <citation type="submission" date="2012-05" db="EMBL/GenBank/DDBJ databases">
        <authorList>
            <person name="Hilton J."/>
        </authorList>
    </citation>
    <scope>NUCLEOTIDE SEQUENCE [LARGE SCALE GENOMIC DNA]</scope>
    <source>
        <strain evidence="3 4">HH01</strain>
    </source>
</reference>
<proteinExistence type="predicted"/>
<dbReference type="EMBL" id="CAIY01000044">
    <property type="protein sequence ID" value="CCH67455.1"/>
    <property type="molecule type" value="Genomic_DNA"/>
</dbReference>
<protein>
    <submittedName>
        <fullName evidence="3">D-amino acid dehydrogenase small subunit</fullName>
        <ecNumber evidence="3">1.4.99.1</ecNumber>
    </submittedName>
</protein>
<dbReference type="RefSeq" id="WP_008234026.1">
    <property type="nucleotide sequence ID" value="NZ_CAIY01000044.1"/>
</dbReference>
<sequence length="370" mass="41172">MKVAIIGCGIVGATIAYELSWVSSLSITVFDQLPLPTYPSDKEGRFSCGNSTTAALGVLMSIISRKTKGQAWEMRQTSLRRYETLVPELEKLVGYSIPYNRQGILNLCFPEENFEQWIKLAEIRKTQGFTLEIWDKTQLQQLCPHINHSHITGAIYSPQDRQINPTALNLALIDGARYNGVEFVFGTNVLSISHNGDCVNTANASFDVDYLVITAGIGTSHLTANLQKFIDIRPVFGQALQLRVECSLGNTDFQPVITGNDLHIIPVGNRNYWIGSTVEFPQSENGKVYPQAELLQDILQQTTAFCPELAQATIVRNWYSARPRPYGRPGPIIERLPGFNNVFLATGHYRNGVLLAPATAIKIREMLNAR</sequence>
<name>M1X2U9_9NOST</name>
<dbReference type="STRING" id="1165094.RINTHH_13000"/>
<dbReference type="PANTHER" id="PTHR13847:SF289">
    <property type="entry name" value="GLYCINE OXIDASE"/>
    <property type="match status" value="1"/>
</dbReference>
<dbReference type="EC" id="1.4.99.1" evidence="3"/>